<proteinExistence type="predicted"/>
<feature type="repeat" description="TPR" evidence="1">
    <location>
        <begin position="224"/>
        <end position="257"/>
    </location>
</feature>
<reference evidence="3" key="4">
    <citation type="submission" date="2025-08" db="UniProtKB">
        <authorList>
            <consortium name="Ensembl"/>
        </authorList>
    </citation>
    <scope>IDENTIFICATION</scope>
</reference>
<keyword evidence="1" id="KW-0802">TPR repeat</keyword>
<dbReference type="Proteomes" id="UP000314986">
    <property type="component" value="Unassembled WGS sequence"/>
</dbReference>
<dbReference type="InterPro" id="IPR011990">
    <property type="entry name" value="TPR-like_helical_dom_sf"/>
</dbReference>
<sequence length="465" mass="53349">EMYSSRKLDKAVELYVSLADAYLQFCDFQSAIMNYRRAYTLNPGNEELQLQVGFTTYIQVSLCLPAIKTEVAGNTQRLALCNSDITAALAMDPTCLGALSLKSRLGERAEEAKAQAVNSALRGQMKEAMQKINKALENNPNEANYYILRGTLYRKLKEFNAAIDDYLFALDKVNYNDQSQIFGEAQGQLLLTYNDFAVYCYQRGFYEEAILLLNQAIRGEKQQKGLYINRGDCFFKKENLEYALLDYEQALDLDNKDHNIKDRIAIVHLPSLDCRKYLDAEKNFTIAIQNSPRAAMYYLHRAKAQRFMEHLQQSQEDVVTALLLDSQHKEVTVQIRYSSYISTTTTTRLHLSSAFHVGRTSQGAGQLGRDPKSEEGREGRERGEGRESRGELKAWLKRKVLGLALKEEREEVRRRHWGMEFQSLGAERLKARPPMVGQLGRGMWSRPEPEERRYRHGTCVWSQLL</sequence>
<reference evidence="3" key="5">
    <citation type="submission" date="2025-09" db="UniProtKB">
        <authorList>
            <consortium name="Ensembl"/>
        </authorList>
    </citation>
    <scope>IDENTIFICATION</scope>
</reference>
<dbReference type="PANTHER" id="PTHR45153">
    <property type="entry name" value="TETRATRICOPEPTIDE REPEAT PROTEIN 16"/>
    <property type="match status" value="1"/>
</dbReference>
<reference evidence="4" key="3">
    <citation type="journal article" date="2014" name="Nature">
        <title>Elephant shark genome provides unique insights into gnathostome evolution.</title>
        <authorList>
            <consortium name="International Elephant Shark Genome Sequencing Consortium"/>
            <person name="Venkatesh B."/>
            <person name="Lee A.P."/>
            <person name="Ravi V."/>
            <person name="Maurya A.K."/>
            <person name="Lian M.M."/>
            <person name="Swann J.B."/>
            <person name="Ohta Y."/>
            <person name="Flajnik M.F."/>
            <person name="Sutoh Y."/>
            <person name="Kasahara M."/>
            <person name="Hoon S."/>
            <person name="Gangu V."/>
            <person name="Roy S.W."/>
            <person name="Irimia M."/>
            <person name="Korzh V."/>
            <person name="Kondrychyn I."/>
            <person name="Lim Z.W."/>
            <person name="Tay B.H."/>
            <person name="Tohari S."/>
            <person name="Kong K.W."/>
            <person name="Ho S."/>
            <person name="Lorente-Galdos B."/>
            <person name="Quilez J."/>
            <person name="Marques-Bonet T."/>
            <person name="Raney B.J."/>
            <person name="Ingham P.W."/>
            <person name="Tay A."/>
            <person name="Hillier L.W."/>
            <person name="Minx P."/>
            <person name="Boehm T."/>
            <person name="Wilson R.K."/>
            <person name="Brenner S."/>
            <person name="Warren W.C."/>
        </authorList>
    </citation>
    <scope>NUCLEOTIDE SEQUENCE [LARGE SCALE GENOMIC DNA]</scope>
</reference>
<dbReference type="PROSITE" id="PS50005">
    <property type="entry name" value="TPR"/>
    <property type="match status" value="2"/>
</dbReference>
<evidence type="ECO:0000256" key="2">
    <source>
        <dbReference type="SAM" id="MobiDB-lite"/>
    </source>
</evidence>
<dbReference type="SMART" id="SM00028">
    <property type="entry name" value="TPR"/>
    <property type="match status" value="5"/>
</dbReference>
<keyword evidence="4" id="KW-1185">Reference proteome</keyword>
<feature type="repeat" description="TPR" evidence="1">
    <location>
        <begin position="12"/>
        <end position="45"/>
    </location>
</feature>
<dbReference type="Ensembl" id="ENSCMIT00000032722.1">
    <property type="protein sequence ID" value="ENSCMIP00000032231.1"/>
    <property type="gene ID" value="ENSCMIG00000013769.1"/>
</dbReference>
<name>A0A4W3IXZ6_CALMI</name>
<feature type="region of interest" description="Disordered" evidence="2">
    <location>
        <begin position="358"/>
        <end position="389"/>
    </location>
</feature>
<dbReference type="PANTHER" id="PTHR45153:SF1">
    <property type="entry name" value="TETRATRICOPEPTIDE REPEAT PROTEIN 16"/>
    <property type="match status" value="1"/>
</dbReference>
<protein>
    <recommendedName>
        <fullName evidence="5">Tetratricopeptide repeat domain 16</fullName>
    </recommendedName>
</protein>
<dbReference type="AlphaFoldDB" id="A0A4W3IXZ6"/>
<dbReference type="Pfam" id="PF13432">
    <property type="entry name" value="TPR_16"/>
    <property type="match status" value="1"/>
</dbReference>
<evidence type="ECO:0000313" key="4">
    <source>
        <dbReference type="Proteomes" id="UP000314986"/>
    </source>
</evidence>
<dbReference type="InterPro" id="IPR019734">
    <property type="entry name" value="TPR_rpt"/>
</dbReference>
<evidence type="ECO:0008006" key="5">
    <source>
        <dbReference type="Google" id="ProtNLM"/>
    </source>
</evidence>
<dbReference type="GeneTree" id="ENSGT00390000004550"/>
<reference evidence="4" key="1">
    <citation type="journal article" date="2006" name="Science">
        <title>Ancient noncoding elements conserved in the human genome.</title>
        <authorList>
            <person name="Venkatesh B."/>
            <person name="Kirkness E.F."/>
            <person name="Loh Y.H."/>
            <person name="Halpern A.L."/>
            <person name="Lee A.P."/>
            <person name="Johnson J."/>
            <person name="Dandona N."/>
            <person name="Viswanathan L.D."/>
            <person name="Tay A."/>
            <person name="Venter J.C."/>
            <person name="Strausberg R.L."/>
            <person name="Brenner S."/>
        </authorList>
    </citation>
    <scope>NUCLEOTIDE SEQUENCE [LARGE SCALE GENOMIC DNA]</scope>
</reference>
<dbReference type="STRING" id="7868.ENSCMIP00000032231"/>
<dbReference type="Pfam" id="PF13181">
    <property type="entry name" value="TPR_8"/>
    <property type="match status" value="1"/>
</dbReference>
<accession>A0A4W3IXZ6</accession>
<feature type="compositionally biased region" description="Basic and acidic residues" evidence="2">
    <location>
        <begin position="369"/>
        <end position="389"/>
    </location>
</feature>
<dbReference type="Gene3D" id="1.25.40.10">
    <property type="entry name" value="Tetratricopeptide repeat domain"/>
    <property type="match status" value="4"/>
</dbReference>
<organism evidence="3 4">
    <name type="scientific">Callorhinchus milii</name>
    <name type="common">Ghost shark</name>
    <dbReference type="NCBI Taxonomy" id="7868"/>
    <lineage>
        <taxon>Eukaryota</taxon>
        <taxon>Metazoa</taxon>
        <taxon>Chordata</taxon>
        <taxon>Craniata</taxon>
        <taxon>Vertebrata</taxon>
        <taxon>Chondrichthyes</taxon>
        <taxon>Holocephali</taxon>
        <taxon>Chimaeriformes</taxon>
        <taxon>Callorhinchidae</taxon>
        <taxon>Callorhinchus</taxon>
    </lineage>
</organism>
<dbReference type="InParanoid" id="A0A4W3IXZ6"/>
<evidence type="ECO:0000256" key="1">
    <source>
        <dbReference type="PROSITE-ProRule" id="PRU00339"/>
    </source>
</evidence>
<evidence type="ECO:0000313" key="3">
    <source>
        <dbReference type="Ensembl" id="ENSCMIP00000032231.1"/>
    </source>
</evidence>
<dbReference type="SUPFAM" id="SSF48452">
    <property type="entry name" value="TPR-like"/>
    <property type="match status" value="3"/>
</dbReference>
<reference evidence="4" key="2">
    <citation type="journal article" date="2007" name="PLoS Biol.">
        <title>Survey sequencing and comparative analysis of the elephant shark (Callorhinchus milii) genome.</title>
        <authorList>
            <person name="Venkatesh B."/>
            <person name="Kirkness E.F."/>
            <person name="Loh Y.H."/>
            <person name="Halpern A.L."/>
            <person name="Lee A.P."/>
            <person name="Johnson J."/>
            <person name="Dandona N."/>
            <person name="Viswanathan L.D."/>
            <person name="Tay A."/>
            <person name="Venter J.C."/>
            <person name="Strausberg R.L."/>
            <person name="Brenner S."/>
        </authorList>
    </citation>
    <scope>NUCLEOTIDE SEQUENCE [LARGE SCALE GENOMIC DNA]</scope>
</reference>